<keyword evidence="1" id="KW-1133">Transmembrane helix</keyword>
<reference evidence="2 3" key="1">
    <citation type="journal article" date="2013" name="BMC Genomics">
        <title>Reconstruction of the lipid metabolism for the microalga Monoraphidium neglectum from its genome sequence reveals characteristics suitable for biofuel production.</title>
        <authorList>
            <person name="Bogen C."/>
            <person name="Al-Dilaimi A."/>
            <person name="Albersmeier A."/>
            <person name="Wichmann J."/>
            <person name="Grundmann M."/>
            <person name="Rupp O."/>
            <person name="Lauersen K.J."/>
            <person name="Blifernez-Klassen O."/>
            <person name="Kalinowski J."/>
            <person name="Goesmann A."/>
            <person name="Mussgnug J.H."/>
            <person name="Kruse O."/>
        </authorList>
    </citation>
    <scope>NUCLEOTIDE SEQUENCE [LARGE SCALE GENOMIC DNA]</scope>
    <source>
        <strain evidence="2 3">SAG 48.87</strain>
    </source>
</reference>
<dbReference type="RefSeq" id="XP_013898042.1">
    <property type="nucleotide sequence ID" value="XM_014042588.1"/>
</dbReference>
<dbReference type="InterPro" id="IPR021325">
    <property type="entry name" value="CCB2/CCB4"/>
</dbReference>
<name>A0A0D2JI40_9CHLO</name>
<dbReference type="GeneID" id="25741815"/>
<dbReference type="PANTHER" id="PTHR34943:SF2">
    <property type="entry name" value="PROTEIN COFACTOR ASSEMBLY OF COMPLEX C SUBUNIT B CCB4, CHLOROPLASTIC"/>
    <property type="match status" value="1"/>
</dbReference>
<gene>
    <name evidence="2" type="ORF">MNEG_8940</name>
</gene>
<keyword evidence="1" id="KW-0812">Transmembrane</keyword>
<evidence type="ECO:0008006" key="4">
    <source>
        <dbReference type="Google" id="ProtNLM"/>
    </source>
</evidence>
<dbReference type="GO" id="GO:0009507">
    <property type="term" value="C:chloroplast"/>
    <property type="evidence" value="ECO:0007669"/>
    <property type="project" value="TreeGrafter"/>
</dbReference>
<organism evidence="2 3">
    <name type="scientific">Monoraphidium neglectum</name>
    <dbReference type="NCBI Taxonomy" id="145388"/>
    <lineage>
        <taxon>Eukaryota</taxon>
        <taxon>Viridiplantae</taxon>
        <taxon>Chlorophyta</taxon>
        <taxon>core chlorophytes</taxon>
        <taxon>Chlorophyceae</taxon>
        <taxon>CS clade</taxon>
        <taxon>Sphaeropleales</taxon>
        <taxon>Selenastraceae</taxon>
        <taxon>Monoraphidium</taxon>
    </lineage>
</organism>
<protein>
    <recommendedName>
        <fullName evidence="4">Cofactor assembly of complex C subunit B</fullName>
    </recommendedName>
</protein>
<accession>A0A0D2JI40</accession>
<dbReference type="OrthoDB" id="439612at2759"/>
<dbReference type="STRING" id="145388.A0A0D2JI40"/>
<feature type="transmembrane region" description="Helical" evidence="1">
    <location>
        <begin position="23"/>
        <end position="45"/>
    </location>
</feature>
<evidence type="ECO:0000313" key="3">
    <source>
        <dbReference type="Proteomes" id="UP000054498"/>
    </source>
</evidence>
<dbReference type="AlphaFoldDB" id="A0A0D2JI40"/>
<keyword evidence="1" id="KW-0472">Membrane</keyword>
<dbReference type="GO" id="GO:0010190">
    <property type="term" value="P:cytochrome b6f complex assembly"/>
    <property type="evidence" value="ECO:0007669"/>
    <property type="project" value="TreeGrafter"/>
</dbReference>
<evidence type="ECO:0000256" key="1">
    <source>
        <dbReference type="SAM" id="Phobius"/>
    </source>
</evidence>
<dbReference type="Proteomes" id="UP000054498">
    <property type="component" value="Unassembled WGS sequence"/>
</dbReference>
<keyword evidence="3" id="KW-1185">Reference proteome</keyword>
<dbReference type="KEGG" id="mng:MNEG_8940"/>
<feature type="transmembrane region" description="Helical" evidence="1">
    <location>
        <begin position="57"/>
        <end position="76"/>
    </location>
</feature>
<proteinExistence type="predicted"/>
<dbReference type="Pfam" id="PF11152">
    <property type="entry name" value="CCB2_CCB4"/>
    <property type="match status" value="1"/>
</dbReference>
<sequence>MCVPDASFDFVARNQGLVRGLPLWGGAIGFAGLLANRAISGIAPVVDASSSQSRADVLGIVMSAVLLLTGLQWLSLKARPVEAIAQDGTKVAFLDAKAKLPEAAAKEIQWAWEALSSTARVTSLVVIYQGRNVAHLGLARPGHAAGAAKAGEVAAKAMASGKGNYLANLILYPGRLEFVQYLPETTQGAVVQPIGSQGVLVVGTDTQRGISRLDQAWIATIADKLEVTLEGYTAPQGGVGFGGKGGSSAKAVA</sequence>
<dbReference type="EMBL" id="KK101982">
    <property type="protein sequence ID" value="KIY99022.1"/>
    <property type="molecule type" value="Genomic_DNA"/>
</dbReference>
<evidence type="ECO:0000313" key="2">
    <source>
        <dbReference type="EMBL" id="KIY99022.1"/>
    </source>
</evidence>
<dbReference type="PANTHER" id="PTHR34943">
    <property type="match status" value="1"/>
</dbReference>
<dbReference type="InterPro" id="IPR044705">
    <property type="entry name" value="CCB4"/>
</dbReference>